<reference evidence="2 3" key="2">
    <citation type="journal article" date="2016" name="Genome Announc.">
        <title>Complete Genome Sequence of Sphingopyxis macrogoltabida Strain 203N (NBRC 111659), a Polyethylene Glycol Degrader.</title>
        <authorList>
            <person name="Ohtsubo Y."/>
            <person name="Nonoyama S."/>
            <person name="Nagata Y."/>
            <person name="Numata M."/>
            <person name="Tsuchikane K."/>
            <person name="Hosoyama A."/>
            <person name="Yamazoe A."/>
            <person name="Tsuda M."/>
            <person name="Fujita N."/>
            <person name="Kawai F."/>
        </authorList>
    </citation>
    <scope>NUCLEOTIDE SEQUENCE [LARGE SCALE GENOMIC DNA]</scope>
    <source>
        <strain evidence="2 3">203N</strain>
    </source>
</reference>
<evidence type="ECO:0000313" key="3">
    <source>
        <dbReference type="Proteomes" id="UP000076088"/>
    </source>
</evidence>
<dbReference type="InterPro" id="IPR013324">
    <property type="entry name" value="RNA_pol_sigma_r3/r4-like"/>
</dbReference>
<accession>A0AAC9AX67</accession>
<dbReference type="Gene3D" id="1.10.10.10">
    <property type="entry name" value="Winged helix-like DNA-binding domain superfamily/Winged helix DNA-binding domain"/>
    <property type="match status" value="1"/>
</dbReference>
<evidence type="ECO:0000313" key="2">
    <source>
        <dbReference type="EMBL" id="AMU91566.1"/>
    </source>
</evidence>
<dbReference type="EMBL" id="CP013344">
    <property type="protein sequence ID" value="AMU91566.1"/>
    <property type="molecule type" value="Genomic_DNA"/>
</dbReference>
<dbReference type="RefSeq" id="WP_062912998.1">
    <property type="nucleotide sequence ID" value="NZ_CP013344.1"/>
</dbReference>
<dbReference type="Proteomes" id="UP000076088">
    <property type="component" value="Chromosome"/>
</dbReference>
<dbReference type="GO" id="GO:0016987">
    <property type="term" value="F:sigma factor activity"/>
    <property type="evidence" value="ECO:0007669"/>
    <property type="project" value="InterPro"/>
</dbReference>
<dbReference type="GO" id="GO:0003677">
    <property type="term" value="F:DNA binding"/>
    <property type="evidence" value="ECO:0007669"/>
    <property type="project" value="InterPro"/>
</dbReference>
<protein>
    <recommendedName>
        <fullName evidence="1">RNA polymerase sigma factor 70 region 4 type 2 domain-containing protein</fullName>
    </recommendedName>
</protein>
<dbReference type="SUPFAM" id="SSF88659">
    <property type="entry name" value="Sigma3 and sigma4 domains of RNA polymerase sigma factors"/>
    <property type="match status" value="1"/>
</dbReference>
<keyword evidence="3" id="KW-1185">Reference proteome</keyword>
<gene>
    <name evidence="2" type="ORF">ATM17_21345</name>
</gene>
<dbReference type="InterPro" id="IPR036388">
    <property type="entry name" value="WH-like_DNA-bd_sf"/>
</dbReference>
<dbReference type="Pfam" id="PF08281">
    <property type="entry name" value="Sigma70_r4_2"/>
    <property type="match status" value="1"/>
</dbReference>
<sequence length="82" mass="10037">MSARMSREERLQLWRAERAVDRMEEMDRKVFLAIRVEEMSYSEIAKRFGITVADVEWHFAGALRVLMIAMDEKDPWWWRFRL</sequence>
<organism evidence="2 3">
    <name type="scientific">Sphingopyxis macrogoltabida</name>
    <name type="common">Sphingomonas macrogoltabidus</name>
    <dbReference type="NCBI Taxonomy" id="33050"/>
    <lineage>
        <taxon>Bacteria</taxon>
        <taxon>Pseudomonadati</taxon>
        <taxon>Pseudomonadota</taxon>
        <taxon>Alphaproteobacteria</taxon>
        <taxon>Sphingomonadales</taxon>
        <taxon>Sphingomonadaceae</taxon>
        <taxon>Sphingopyxis</taxon>
    </lineage>
</organism>
<proteinExistence type="predicted"/>
<dbReference type="AlphaFoldDB" id="A0AAC9AX67"/>
<evidence type="ECO:0000259" key="1">
    <source>
        <dbReference type="Pfam" id="PF08281"/>
    </source>
</evidence>
<reference evidence="3" key="1">
    <citation type="submission" date="2015-11" db="EMBL/GenBank/DDBJ databases">
        <title>Complete genome sequence of a polyethylene-glycol degrader Sphingopyxis macrogoltabida 203N (NBRC 111659).</title>
        <authorList>
            <person name="Yoshiyuki O."/>
            <person name="Shouta N."/>
            <person name="Nagata Y."/>
            <person name="Numata M."/>
            <person name="Tsuchikane K."/>
            <person name="Hosoyama A."/>
            <person name="Yamazoe A."/>
            <person name="Tsuda M."/>
            <person name="Fujita N."/>
            <person name="Kawai F."/>
        </authorList>
    </citation>
    <scope>NUCLEOTIDE SEQUENCE [LARGE SCALE GENOMIC DNA]</scope>
    <source>
        <strain evidence="3">203N</strain>
    </source>
</reference>
<dbReference type="InterPro" id="IPR013249">
    <property type="entry name" value="RNA_pol_sigma70_r4_t2"/>
</dbReference>
<dbReference type="GO" id="GO:0006352">
    <property type="term" value="P:DNA-templated transcription initiation"/>
    <property type="evidence" value="ECO:0007669"/>
    <property type="project" value="InterPro"/>
</dbReference>
<name>A0AAC9AX67_SPHMC</name>
<feature type="domain" description="RNA polymerase sigma factor 70 region 4 type 2" evidence="1">
    <location>
        <begin position="16"/>
        <end position="56"/>
    </location>
</feature>